<feature type="domain" description="PASTA" evidence="2">
    <location>
        <begin position="2"/>
        <end position="71"/>
    </location>
</feature>
<comment type="caution">
    <text evidence="3">The sequence shown here is derived from an EMBL/GenBank/DDBJ whole genome shotgun (WGS) entry which is preliminary data.</text>
</comment>
<feature type="compositionally biased region" description="Basic and acidic residues" evidence="1">
    <location>
        <begin position="74"/>
        <end position="84"/>
    </location>
</feature>
<dbReference type="AlphaFoldDB" id="A0A917SZT1"/>
<reference evidence="3" key="2">
    <citation type="submission" date="2020-09" db="EMBL/GenBank/DDBJ databases">
        <authorList>
            <person name="Sun Q."/>
            <person name="Zhou Y."/>
        </authorList>
    </citation>
    <scope>NUCLEOTIDE SEQUENCE</scope>
    <source>
        <strain evidence="3">CGMCC 4.7308</strain>
    </source>
</reference>
<dbReference type="InterPro" id="IPR005543">
    <property type="entry name" value="PASTA_dom"/>
</dbReference>
<sequence length="112" mass="11440">MSRTVVTVPDVVGAGYADARRVAVAAGLLVVGVAPDGTPVPDDSAGLVVEQDPLPGEALRAGDTLQLRVGRPPGGDREPRDPDPLTHTGHGVPTDPPAERTDPDDDPDLVPA</sequence>
<accession>A0A917SZT1</accession>
<dbReference type="Gene3D" id="3.30.10.20">
    <property type="match status" value="1"/>
</dbReference>
<feature type="region of interest" description="Disordered" evidence="1">
    <location>
        <begin position="57"/>
        <end position="112"/>
    </location>
</feature>
<dbReference type="Pfam" id="PF03793">
    <property type="entry name" value="PASTA"/>
    <property type="match status" value="1"/>
</dbReference>
<dbReference type="SMART" id="SM00740">
    <property type="entry name" value="PASTA"/>
    <property type="match status" value="1"/>
</dbReference>
<dbReference type="EMBL" id="BMNA01000004">
    <property type="protein sequence ID" value="GGM04765.1"/>
    <property type="molecule type" value="Genomic_DNA"/>
</dbReference>
<keyword evidence="4" id="KW-1185">Reference proteome</keyword>
<feature type="compositionally biased region" description="Acidic residues" evidence="1">
    <location>
        <begin position="102"/>
        <end position="112"/>
    </location>
</feature>
<proteinExistence type="predicted"/>
<evidence type="ECO:0000256" key="1">
    <source>
        <dbReference type="SAM" id="MobiDB-lite"/>
    </source>
</evidence>
<evidence type="ECO:0000313" key="4">
    <source>
        <dbReference type="Proteomes" id="UP000655208"/>
    </source>
</evidence>
<organism evidence="3 4">
    <name type="scientific">Nakamurella endophytica</name>
    <dbReference type="NCBI Taxonomy" id="1748367"/>
    <lineage>
        <taxon>Bacteria</taxon>
        <taxon>Bacillati</taxon>
        <taxon>Actinomycetota</taxon>
        <taxon>Actinomycetes</taxon>
        <taxon>Nakamurellales</taxon>
        <taxon>Nakamurellaceae</taxon>
        <taxon>Nakamurella</taxon>
    </lineage>
</organism>
<protein>
    <recommendedName>
        <fullName evidence="2">PASTA domain-containing protein</fullName>
    </recommendedName>
</protein>
<name>A0A917SZT1_9ACTN</name>
<dbReference type="Proteomes" id="UP000655208">
    <property type="component" value="Unassembled WGS sequence"/>
</dbReference>
<gene>
    <name evidence="3" type="ORF">GCM10011594_26270</name>
</gene>
<reference evidence="3" key="1">
    <citation type="journal article" date="2014" name="Int. J. Syst. Evol. Microbiol.">
        <title>Complete genome sequence of Corynebacterium casei LMG S-19264T (=DSM 44701T), isolated from a smear-ripened cheese.</title>
        <authorList>
            <consortium name="US DOE Joint Genome Institute (JGI-PGF)"/>
            <person name="Walter F."/>
            <person name="Albersmeier A."/>
            <person name="Kalinowski J."/>
            <person name="Ruckert C."/>
        </authorList>
    </citation>
    <scope>NUCLEOTIDE SEQUENCE</scope>
    <source>
        <strain evidence="3">CGMCC 4.7308</strain>
    </source>
</reference>
<dbReference type="RefSeq" id="WP_188942061.1">
    <property type="nucleotide sequence ID" value="NZ_BMNA01000004.1"/>
</dbReference>
<evidence type="ECO:0000259" key="2">
    <source>
        <dbReference type="PROSITE" id="PS51178"/>
    </source>
</evidence>
<evidence type="ECO:0000313" key="3">
    <source>
        <dbReference type="EMBL" id="GGM04765.1"/>
    </source>
</evidence>
<dbReference type="PROSITE" id="PS51178">
    <property type="entry name" value="PASTA"/>
    <property type="match status" value="1"/>
</dbReference>